<proteinExistence type="predicted"/>
<evidence type="ECO:0000256" key="1">
    <source>
        <dbReference type="SAM" id="SignalP"/>
    </source>
</evidence>
<keyword evidence="3" id="KW-1185">Reference proteome</keyword>
<evidence type="ECO:0000313" key="2">
    <source>
        <dbReference type="EMBL" id="KAF4472948.1"/>
    </source>
</evidence>
<evidence type="ECO:0000313" key="3">
    <source>
        <dbReference type="Proteomes" id="UP000554235"/>
    </source>
</evidence>
<name>A0A8H4LQY7_9HYPO</name>
<comment type="caution">
    <text evidence="2">The sequence shown here is derived from an EMBL/GenBank/DDBJ whole genome shotgun (WGS) entry which is preliminary data.</text>
</comment>
<dbReference type="EMBL" id="JAADYS010000017">
    <property type="protein sequence ID" value="KAF4472948.1"/>
    <property type="molecule type" value="Genomic_DNA"/>
</dbReference>
<feature type="signal peptide" evidence="1">
    <location>
        <begin position="1"/>
        <end position="20"/>
    </location>
</feature>
<dbReference type="OrthoDB" id="5257216at2759"/>
<feature type="chain" id="PRO_5034067407" evidence="1">
    <location>
        <begin position="21"/>
        <end position="131"/>
    </location>
</feature>
<accession>A0A8H4LQY7</accession>
<protein>
    <submittedName>
        <fullName evidence="2">Uncharacterized protein</fullName>
    </submittedName>
</protein>
<gene>
    <name evidence="2" type="ORF">FALBO_163</name>
</gene>
<dbReference type="Proteomes" id="UP000554235">
    <property type="component" value="Unassembled WGS sequence"/>
</dbReference>
<reference evidence="2 3" key="1">
    <citation type="submission" date="2020-01" db="EMBL/GenBank/DDBJ databases">
        <title>Identification and distribution of gene clusters putatively required for synthesis of sphingolipid metabolism inhibitors in phylogenetically diverse species of the filamentous fungus Fusarium.</title>
        <authorList>
            <person name="Kim H.-S."/>
            <person name="Busman M."/>
            <person name="Brown D.W."/>
            <person name="Divon H."/>
            <person name="Uhlig S."/>
            <person name="Proctor R.H."/>
        </authorList>
    </citation>
    <scope>NUCLEOTIDE SEQUENCE [LARGE SCALE GENOMIC DNA]</scope>
    <source>
        <strain evidence="2 3">NRRL 20459</strain>
    </source>
</reference>
<dbReference type="AlphaFoldDB" id="A0A8H4LQY7"/>
<sequence length="131" mass="13532">MQMKLIYVATASLLAGSVTSLTIEHTGLPAAGPGGSTACIPTCTVYVQGARGCDGSAEFVGNCDERDGDEARPVDGCDGVDVRWIASGNGDGTLQVRDANGWDEFRVDQCTPRVPTSIRCTYDGGCAGTPV</sequence>
<organism evidence="2 3">
    <name type="scientific">Fusarium albosuccineum</name>
    <dbReference type="NCBI Taxonomy" id="1237068"/>
    <lineage>
        <taxon>Eukaryota</taxon>
        <taxon>Fungi</taxon>
        <taxon>Dikarya</taxon>
        <taxon>Ascomycota</taxon>
        <taxon>Pezizomycotina</taxon>
        <taxon>Sordariomycetes</taxon>
        <taxon>Hypocreomycetidae</taxon>
        <taxon>Hypocreales</taxon>
        <taxon>Nectriaceae</taxon>
        <taxon>Fusarium</taxon>
        <taxon>Fusarium decemcellulare species complex</taxon>
    </lineage>
</organism>
<keyword evidence="1" id="KW-0732">Signal</keyword>